<dbReference type="GO" id="GO:0030170">
    <property type="term" value="F:pyridoxal phosphate binding"/>
    <property type="evidence" value="ECO:0007669"/>
    <property type="project" value="InterPro"/>
</dbReference>
<accession>A0A0A8WYV8</accession>
<evidence type="ECO:0000313" key="9">
    <source>
        <dbReference type="Proteomes" id="UP000031014"/>
    </source>
</evidence>
<name>A0A0A8WYV8_MESS1</name>
<keyword evidence="9" id="KW-1185">Reference proteome</keyword>
<dbReference type="GO" id="GO:0008483">
    <property type="term" value="F:transaminase activity"/>
    <property type="evidence" value="ECO:0007669"/>
    <property type="project" value="UniProtKB-KW"/>
</dbReference>
<dbReference type="InterPro" id="IPR015421">
    <property type="entry name" value="PyrdxlP-dep_Trfase_major"/>
</dbReference>
<dbReference type="InterPro" id="IPR015422">
    <property type="entry name" value="PyrdxlP-dep_Trfase_small"/>
</dbReference>
<dbReference type="InterPro" id="IPR015424">
    <property type="entry name" value="PyrdxlP-dep_Trfase"/>
</dbReference>
<evidence type="ECO:0000256" key="1">
    <source>
        <dbReference type="ARBA" id="ARBA00001933"/>
    </source>
</evidence>
<keyword evidence="6" id="KW-0663">Pyridoxal phosphate</keyword>
<evidence type="ECO:0000313" key="8">
    <source>
        <dbReference type="EMBL" id="GAM12843.1"/>
    </source>
</evidence>
<feature type="domain" description="Aminotransferase class I/classII large" evidence="7">
    <location>
        <begin position="26"/>
        <end position="376"/>
    </location>
</feature>
<reference evidence="8 9" key="1">
    <citation type="submission" date="2013-06" db="EMBL/GenBank/DDBJ databases">
        <title>Whole genome shotgun sequence of Bacillus selenatarsenatis SF-1.</title>
        <authorList>
            <person name="Kuroda M."/>
            <person name="Sei K."/>
            <person name="Yamashita M."/>
            <person name="Ike M."/>
        </authorList>
    </citation>
    <scope>NUCLEOTIDE SEQUENCE [LARGE SCALE GENOMIC DNA]</scope>
    <source>
        <strain evidence="8 9">SF-1</strain>
    </source>
</reference>
<dbReference type="SUPFAM" id="SSF53383">
    <property type="entry name" value="PLP-dependent transferases"/>
    <property type="match status" value="1"/>
</dbReference>
<proteinExistence type="inferred from homology"/>
<evidence type="ECO:0000256" key="3">
    <source>
        <dbReference type="ARBA" id="ARBA00011738"/>
    </source>
</evidence>
<dbReference type="EMBL" id="BASE01000019">
    <property type="protein sequence ID" value="GAM12843.1"/>
    <property type="molecule type" value="Genomic_DNA"/>
</dbReference>
<protein>
    <submittedName>
        <fullName evidence="8">Aromatic-amino-acid aminotransferase</fullName>
        <ecNumber evidence="8">2.6.1.57</ecNumber>
    </submittedName>
</protein>
<evidence type="ECO:0000256" key="2">
    <source>
        <dbReference type="ARBA" id="ARBA00007441"/>
    </source>
</evidence>
<dbReference type="Proteomes" id="UP000031014">
    <property type="component" value="Unassembled WGS sequence"/>
</dbReference>
<dbReference type="InterPro" id="IPR050859">
    <property type="entry name" value="Class-I_PLP-dep_aminotransf"/>
</dbReference>
<comment type="similarity">
    <text evidence="2">Belongs to the class-I pyridoxal-phosphate-dependent aminotransferase family.</text>
</comment>
<dbReference type="GO" id="GO:1901605">
    <property type="term" value="P:alpha-amino acid metabolic process"/>
    <property type="evidence" value="ECO:0007669"/>
    <property type="project" value="TreeGrafter"/>
</dbReference>
<dbReference type="InterPro" id="IPR004839">
    <property type="entry name" value="Aminotransferase_I/II_large"/>
</dbReference>
<dbReference type="Gene3D" id="3.90.1150.10">
    <property type="entry name" value="Aspartate Aminotransferase, domain 1"/>
    <property type="match status" value="1"/>
</dbReference>
<evidence type="ECO:0000256" key="4">
    <source>
        <dbReference type="ARBA" id="ARBA00022576"/>
    </source>
</evidence>
<dbReference type="RefSeq" id="WP_041964748.1">
    <property type="nucleotide sequence ID" value="NZ_BASE01000019.1"/>
</dbReference>
<dbReference type="Gene3D" id="3.40.640.10">
    <property type="entry name" value="Type I PLP-dependent aspartate aminotransferase-like (Major domain)"/>
    <property type="match status" value="1"/>
</dbReference>
<comment type="subunit">
    <text evidence="3">Homodimer.</text>
</comment>
<dbReference type="PANTHER" id="PTHR42790">
    <property type="entry name" value="AMINOTRANSFERASE"/>
    <property type="match status" value="1"/>
</dbReference>
<dbReference type="STRING" id="1321606.SAMD00020551_0978"/>
<dbReference type="OrthoDB" id="9802328at2"/>
<dbReference type="PANTHER" id="PTHR42790:SF19">
    <property type="entry name" value="KYNURENINE_ALPHA-AMINOADIPATE AMINOTRANSFERASE, MITOCHONDRIAL"/>
    <property type="match status" value="1"/>
</dbReference>
<organism evidence="8 9">
    <name type="scientific">Mesobacillus selenatarsenatis (strain DSM 18680 / JCM 14380 / FERM P-15431 / SF-1)</name>
    <dbReference type="NCBI Taxonomy" id="1321606"/>
    <lineage>
        <taxon>Bacteria</taxon>
        <taxon>Bacillati</taxon>
        <taxon>Bacillota</taxon>
        <taxon>Bacilli</taxon>
        <taxon>Bacillales</taxon>
        <taxon>Bacillaceae</taxon>
        <taxon>Mesobacillus</taxon>
    </lineage>
</organism>
<dbReference type="AlphaFoldDB" id="A0A0A8WYV8"/>
<dbReference type="EC" id="2.6.1.57" evidence="8"/>
<dbReference type="FunFam" id="3.40.640.10:FF:000053">
    <property type="entry name" value="Aminotransferase, class I"/>
    <property type="match status" value="1"/>
</dbReference>
<comment type="caution">
    <text evidence="8">The sequence shown here is derived from an EMBL/GenBank/DDBJ whole genome shotgun (WGS) entry which is preliminary data.</text>
</comment>
<evidence type="ECO:0000256" key="6">
    <source>
        <dbReference type="ARBA" id="ARBA00022898"/>
    </source>
</evidence>
<dbReference type="CDD" id="cd00609">
    <property type="entry name" value="AAT_like"/>
    <property type="match status" value="1"/>
</dbReference>
<comment type="cofactor">
    <cofactor evidence="1">
        <name>pyridoxal 5'-phosphate</name>
        <dbReference type="ChEBI" id="CHEBI:597326"/>
    </cofactor>
</comment>
<sequence length="390" mass="44539">MISLKAEHTLKQVNPVNELLNVTEGVISFAGGLPSTELVIDVLKGVFGEESQSIFQYGEIEGNGEFRKLLSKWVQRYGINTNAHEILITSGGTQAIDIMTEFFIDPGDYILVDQYSFVSAIEIFKSYKANVIPVESDDNGIIIECLESKLKKYSPKFIYIVTNYNNPTGFSLSKERRKRMVEIIKDFDTIIIEDDPYIELYYNDEIIKPIKSLEHSKVIYISSFSKIISPGLRVGYIIANEEIIRKIRKLKENKDIHTSNLSQFIVLEVLKGDFDSYLDKLRSHYKTKRDFMMHYLDVYLNKHIQYTVPAGGMFLWIAMKEEINVSELLDLALNRGISFIPGPVFCADSESDTGNYIRLNFTNPEITQMKTGIERIGDCIEGLQTSLLVR</sequence>
<gene>
    <name evidence="8" type="ORF">SAMD00020551_0978</name>
</gene>
<evidence type="ECO:0000259" key="7">
    <source>
        <dbReference type="Pfam" id="PF00155"/>
    </source>
</evidence>
<evidence type="ECO:0000256" key="5">
    <source>
        <dbReference type="ARBA" id="ARBA00022679"/>
    </source>
</evidence>
<dbReference type="Pfam" id="PF00155">
    <property type="entry name" value="Aminotran_1_2"/>
    <property type="match status" value="1"/>
</dbReference>
<keyword evidence="4 8" id="KW-0032">Aminotransferase</keyword>
<keyword evidence="5 8" id="KW-0808">Transferase</keyword>